<sequence>MQSTTTSTSQTVSLNELRSTWLNSETPEEASTVLGKLMDETHINSVAAFLGLMNRDFGSSFNSDTTGPGAIALFRDKICEMGDGESMESKGELCGLLMSFRFGDYGQHHKSLLRALTNVDTTLKPIWHPHGDWDTFVTAAKKTLPTVSSRTMVQQMEKAFHPEDSSDTSSEDEDART</sequence>
<keyword evidence="3" id="KW-1185">Reference proteome</keyword>
<protein>
    <submittedName>
        <fullName evidence="2">Uncharacterized protein</fullName>
    </submittedName>
</protein>
<name>A0A427YEZ9_9TREE</name>
<accession>A0A427YEZ9</accession>
<gene>
    <name evidence="2" type="ORF">EHS25_002154</name>
</gene>
<evidence type="ECO:0000313" key="2">
    <source>
        <dbReference type="EMBL" id="RSH89603.1"/>
    </source>
</evidence>
<evidence type="ECO:0000256" key="1">
    <source>
        <dbReference type="SAM" id="MobiDB-lite"/>
    </source>
</evidence>
<dbReference type="EMBL" id="RSCD01000013">
    <property type="protein sequence ID" value="RSH89603.1"/>
    <property type="molecule type" value="Genomic_DNA"/>
</dbReference>
<dbReference type="OrthoDB" id="10308514at2759"/>
<dbReference type="AlphaFoldDB" id="A0A427YEZ9"/>
<feature type="region of interest" description="Disordered" evidence="1">
    <location>
        <begin position="157"/>
        <end position="177"/>
    </location>
</feature>
<feature type="compositionally biased region" description="Acidic residues" evidence="1">
    <location>
        <begin position="165"/>
        <end position="177"/>
    </location>
</feature>
<evidence type="ECO:0000313" key="3">
    <source>
        <dbReference type="Proteomes" id="UP000279259"/>
    </source>
</evidence>
<comment type="caution">
    <text evidence="2">The sequence shown here is derived from an EMBL/GenBank/DDBJ whole genome shotgun (WGS) entry which is preliminary data.</text>
</comment>
<organism evidence="2 3">
    <name type="scientific">Saitozyma podzolica</name>
    <dbReference type="NCBI Taxonomy" id="1890683"/>
    <lineage>
        <taxon>Eukaryota</taxon>
        <taxon>Fungi</taxon>
        <taxon>Dikarya</taxon>
        <taxon>Basidiomycota</taxon>
        <taxon>Agaricomycotina</taxon>
        <taxon>Tremellomycetes</taxon>
        <taxon>Tremellales</taxon>
        <taxon>Trimorphomycetaceae</taxon>
        <taxon>Saitozyma</taxon>
    </lineage>
</organism>
<reference evidence="2 3" key="1">
    <citation type="submission" date="2018-11" db="EMBL/GenBank/DDBJ databases">
        <title>Genome sequence of Saitozyma podzolica DSM 27192.</title>
        <authorList>
            <person name="Aliyu H."/>
            <person name="Gorte O."/>
            <person name="Ochsenreither K."/>
        </authorList>
    </citation>
    <scope>NUCLEOTIDE SEQUENCE [LARGE SCALE GENOMIC DNA]</scope>
    <source>
        <strain evidence="2 3">DSM 27192</strain>
    </source>
</reference>
<proteinExistence type="predicted"/>
<dbReference type="Proteomes" id="UP000279259">
    <property type="component" value="Unassembled WGS sequence"/>
</dbReference>